<sequence length="573" mass="65550">MKLLALKITSEFRNLEGLNLRFDSTNDTYVIIGNNGTGKTNILEALSSVFSTLLSHSTDFIFSFVLRYEINDITYRVKHDKATSTTEYKKNDVVVTDADMNYPNRIVCNYSGEDTRMWDNYYKKANEEYLESVRTAEAPNVLSMIYIDRTMWKYILLCMLATRDVNIAFDEFLQEKLGIASGNLDSIDLIFNTAKLSKWRRENQITLFIRQLRALFGDSPSISSNDISKFNPNDDDARLLFNKYMGASQVIDTLNISFNGGIESAFLSEGEKKMMVILFILEAISDEQTLVLMDEPDSHIHISRKSELREMFDHMSHRSNIITSHSPTLTASFEEKTKGAIVMLDKDENGKAKVIDKDIVNLVERLTSGIWTSQKQNLFLASHDDILIVEGPTDETFISAALKYFKKNGRYTSLSFEFIPCGGASNVKAFAQKFTPKEGQTVVALFDGDDAGVKSMNQVIPCTLGKKIKWDIKNFGKARKNQRTWFSFYPPYARRKNIENFNVEDYFTCQLFRKYILSFTSLDTIKSKDGLKCKLEEDCKKGKIDEKFYEKFSTLFDHIVAIKEAEKRGDVTL</sequence>
<evidence type="ECO:0000259" key="2">
    <source>
        <dbReference type="Pfam" id="PF20469"/>
    </source>
</evidence>
<dbReference type="Gene3D" id="3.40.50.300">
    <property type="entry name" value="P-loop containing nucleotide triphosphate hydrolases"/>
    <property type="match status" value="1"/>
</dbReference>
<organism evidence="3 4">
    <name type="scientific">Parabacteroides distasonis</name>
    <dbReference type="NCBI Taxonomy" id="823"/>
    <lineage>
        <taxon>Bacteria</taxon>
        <taxon>Pseudomonadati</taxon>
        <taxon>Bacteroidota</taxon>
        <taxon>Bacteroidia</taxon>
        <taxon>Bacteroidales</taxon>
        <taxon>Tannerellaceae</taxon>
        <taxon>Parabacteroides</taxon>
    </lineage>
</organism>
<accession>A0A3R6JC57</accession>
<dbReference type="EMBL" id="QSJN01000003">
    <property type="protein sequence ID" value="RHD76471.1"/>
    <property type="molecule type" value="Genomic_DNA"/>
</dbReference>
<dbReference type="Pfam" id="PF20469">
    <property type="entry name" value="OLD-like_TOPRIM"/>
    <property type="match status" value="1"/>
</dbReference>
<protein>
    <submittedName>
        <fullName evidence="3">Uncharacterized protein</fullName>
    </submittedName>
</protein>
<dbReference type="AlphaFoldDB" id="A0A3R6JC57"/>
<proteinExistence type="predicted"/>
<dbReference type="PANTHER" id="PTHR43581:SF4">
    <property type="entry name" value="ATP_GTP PHOSPHATASE"/>
    <property type="match status" value="1"/>
</dbReference>
<evidence type="ECO:0000313" key="3">
    <source>
        <dbReference type="EMBL" id="RHD76471.1"/>
    </source>
</evidence>
<dbReference type="InterPro" id="IPR034139">
    <property type="entry name" value="TOPRIM_OLD"/>
</dbReference>
<dbReference type="SUPFAM" id="SSF52540">
    <property type="entry name" value="P-loop containing nucleoside triphosphate hydrolases"/>
    <property type="match status" value="1"/>
</dbReference>
<comment type="caution">
    <text evidence="3">The sequence shown here is derived from an EMBL/GenBank/DDBJ whole genome shotgun (WGS) entry which is preliminary data.</text>
</comment>
<evidence type="ECO:0000259" key="1">
    <source>
        <dbReference type="Pfam" id="PF02463"/>
    </source>
</evidence>
<name>A0A3R6JC57_PARDI</name>
<evidence type="ECO:0000313" key="4">
    <source>
        <dbReference type="Proteomes" id="UP000284660"/>
    </source>
</evidence>
<dbReference type="InterPro" id="IPR027417">
    <property type="entry name" value="P-loop_NTPase"/>
</dbReference>
<feature type="domain" description="OLD protein-like TOPRIM" evidence="2">
    <location>
        <begin position="384"/>
        <end position="449"/>
    </location>
</feature>
<dbReference type="RefSeq" id="WP_008780024.1">
    <property type="nucleotide sequence ID" value="NZ_CP103148.1"/>
</dbReference>
<dbReference type="InterPro" id="IPR051396">
    <property type="entry name" value="Bact_Antivir_Def_Nuclease"/>
</dbReference>
<dbReference type="PANTHER" id="PTHR43581">
    <property type="entry name" value="ATP/GTP PHOSPHATASE"/>
    <property type="match status" value="1"/>
</dbReference>
<dbReference type="Proteomes" id="UP000284660">
    <property type="component" value="Unassembled WGS sequence"/>
</dbReference>
<dbReference type="Pfam" id="PF02463">
    <property type="entry name" value="SMC_N"/>
    <property type="match status" value="1"/>
</dbReference>
<reference evidence="3 4" key="1">
    <citation type="submission" date="2018-08" db="EMBL/GenBank/DDBJ databases">
        <title>A genome reference for cultivated species of the human gut microbiota.</title>
        <authorList>
            <person name="Zou Y."/>
            <person name="Xue W."/>
            <person name="Luo G."/>
        </authorList>
    </citation>
    <scope>NUCLEOTIDE SEQUENCE [LARGE SCALE GENOMIC DNA]</scope>
    <source>
        <strain evidence="3 4">AM30-4</strain>
    </source>
</reference>
<dbReference type="CDD" id="cd00267">
    <property type="entry name" value="ABC_ATPase"/>
    <property type="match status" value="1"/>
</dbReference>
<dbReference type="InterPro" id="IPR003395">
    <property type="entry name" value="RecF/RecN/SMC_N"/>
</dbReference>
<gene>
    <name evidence="3" type="ORF">DW782_06865</name>
</gene>
<feature type="domain" description="RecF/RecN/SMC N-terminal" evidence="1">
    <location>
        <begin position="10"/>
        <end position="333"/>
    </location>
</feature>